<evidence type="ECO:0000256" key="1">
    <source>
        <dbReference type="ARBA" id="ARBA00004141"/>
    </source>
</evidence>
<gene>
    <name evidence="16" type="ORF">CHLRE_16g685650v5</name>
</gene>
<evidence type="ECO:0000259" key="15">
    <source>
        <dbReference type="Pfam" id="PF00060"/>
    </source>
</evidence>
<dbReference type="PROSITE" id="PS01039">
    <property type="entry name" value="SBP_BACTERIAL_3"/>
    <property type="match status" value="1"/>
</dbReference>
<dbReference type="InterPro" id="IPR015683">
    <property type="entry name" value="Ionotropic_Glu_rcpt"/>
</dbReference>
<feature type="domain" description="Ionotropic glutamate receptor C-terminal" evidence="15">
    <location>
        <begin position="149"/>
        <end position="399"/>
    </location>
</feature>
<name>A0A2K3CUR4_CHLRE</name>
<feature type="chain" id="PRO_5014368302" description="Ionotropic glutamate receptor C-terminal domain-containing protein" evidence="14">
    <location>
        <begin position="26"/>
        <end position="701"/>
    </location>
</feature>
<feature type="compositionally biased region" description="Basic residues" evidence="12">
    <location>
        <begin position="562"/>
        <end position="573"/>
    </location>
</feature>
<dbReference type="PANTHER" id="PTHR18966">
    <property type="entry name" value="IONOTROPIC GLUTAMATE RECEPTOR"/>
    <property type="match status" value="1"/>
</dbReference>
<feature type="compositionally biased region" description="Low complexity" evidence="12">
    <location>
        <begin position="629"/>
        <end position="673"/>
    </location>
</feature>
<evidence type="ECO:0000256" key="9">
    <source>
        <dbReference type="ARBA" id="ARBA00023180"/>
    </source>
</evidence>
<feature type="transmembrane region" description="Helical" evidence="13">
    <location>
        <begin position="387"/>
        <end position="410"/>
    </location>
</feature>
<keyword evidence="2" id="KW-0813">Transport</keyword>
<dbReference type="Gramene" id="PNW72022">
    <property type="protein sequence ID" value="PNW72022"/>
    <property type="gene ID" value="CHLRE_16g685650v5"/>
</dbReference>
<dbReference type="Gene3D" id="1.10.287.70">
    <property type="match status" value="1"/>
</dbReference>
<evidence type="ECO:0000256" key="6">
    <source>
        <dbReference type="ARBA" id="ARBA00023065"/>
    </source>
</evidence>
<dbReference type="OrthoDB" id="537665at2759"/>
<feature type="signal peptide" evidence="14">
    <location>
        <begin position="1"/>
        <end position="25"/>
    </location>
</feature>
<evidence type="ECO:0000256" key="11">
    <source>
        <dbReference type="ARBA" id="ARBA00023303"/>
    </source>
</evidence>
<sequence>MAGQFCLRCARVAALLLFRSAFIGAAELPYANQTFKVCTSAWAPFVIYNETSDTLSGYEVDLFDLVVQRLGFKYTIQVMDWGAMATGLTLPPDDPAHCDIAPASIPVTTTDLANAVRFSVPTFRSGYAVAVGVLKQTSDAWGFTKVFNWQVWLALLISGMGISLLVWCAERDFTRRGMGKVKYPAGFRPGMYEATYRTYGKLLNTVDEPRVTSLPGKLMALGWGLVVLVTISTYTAGLTARLTAVNIQTKISGIADLPGRKVGTWDAIAKNFMKYGIRPEPLPWDTEADGLRMLDMVASGGLDALILDSPWLRYQLADRCDVTIVGRMFQYVNNAVGFGLGVSQRFIEDYNQVLAALIEEGMYETLELAYIRESKCGKVDPTTTVTFANLLGVYLIMVGCVGLALLLMLLPRLSAGCDPDIEGGTSADDRDKSFISRTLSRVSRAMSMSNGGAKAAAAQQQPGGSRVGSGKVVPEGGSMTDDLDQAYDDDRDSVAASSHHTPYGGGASGAWRVQFPAVPATTGHSSSAGGMLPPGQQAYTGSSAMRRPSVLAMTNNGGSHHGGSHHGGSHHGGSRGVGPAAADPAVAAGPSSSRVSVGQVSTGFIAGMTKPAGGSGSLSHPSSPPQQPSPAAAAQQQHAATAAAAMPPAALSSPSPRVIIPAAAKGPKSATPPSAAPPPVAAAPPSGASWSDDVQEAAVDA</sequence>
<dbReference type="GO" id="GO:0038023">
    <property type="term" value="F:signaling receptor activity"/>
    <property type="evidence" value="ECO:0000318"/>
    <property type="project" value="GO_Central"/>
</dbReference>
<evidence type="ECO:0000256" key="3">
    <source>
        <dbReference type="ARBA" id="ARBA00022692"/>
    </source>
</evidence>
<keyword evidence="7 13" id="KW-0472">Membrane</keyword>
<reference evidence="16 17" key="1">
    <citation type="journal article" date="2007" name="Science">
        <title>The Chlamydomonas genome reveals the evolution of key animal and plant functions.</title>
        <authorList>
            <person name="Merchant S.S."/>
            <person name="Prochnik S.E."/>
            <person name="Vallon O."/>
            <person name="Harris E.H."/>
            <person name="Karpowicz S.J."/>
            <person name="Witman G.B."/>
            <person name="Terry A."/>
            <person name="Salamov A."/>
            <person name="Fritz-Laylin L.K."/>
            <person name="Marechal-Drouard L."/>
            <person name="Marshall W.F."/>
            <person name="Qu L.H."/>
            <person name="Nelson D.R."/>
            <person name="Sanderfoot A.A."/>
            <person name="Spalding M.H."/>
            <person name="Kapitonov V.V."/>
            <person name="Ren Q."/>
            <person name="Ferris P."/>
            <person name="Lindquist E."/>
            <person name="Shapiro H."/>
            <person name="Lucas S.M."/>
            <person name="Grimwood J."/>
            <person name="Schmutz J."/>
            <person name="Cardol P."/>
            <person name="Cerutti H."/>
            <person name="Chanfreau G."/>
            <person name="Chen C.L."/>
            <person name="Cognat V."/>
            <person name="Croft M.T."/>
            <person name="Dent R."/>
            <person name="Dutcher S."/>
            <person name="Fernandez E."/>
            <person name="Fukuzawa H."/>
            <person name="Gonzalez-Ballester D."/>
            <person name="Gonzalez-Halphen D."/>
            <person name="Hallmann A."/>
            <person name="Hanikenne M."/>
            <person name="Hippler M."/>
            <person name="Inwood W."/>
            <person name="Jabbari K."/>
            <person name="Kalanon M."/>
            <person name="Kuras R."/>
            <person name="Lefebvre P.A."/>
            <person name="Lemaire S.D."/>
            <person name="Lobanov A.V."/>
            <person name="Lohr M."/>
            <person name="Manuell A."/>
            <person name="Meier I."/>
            <person name="Mets L."/>
            <person name="Mittag M."/>
            <person name="Mittelmeier T."/>
            <person name="Moroney J.V."/>
            <person name="Moseley J."/>
            <person name="Napoli C."/>
            <person name="Nedelcu A.M."/>
            <person name="Niyogi K."/>
            <person name="Novoselov S.V."/>
            <person name="Paulsen I.T."/>
            <person name="Pazour G."/>
            <person name="Purton S."/>
            <person name="Ral J.P."/>
            <person name="Riano-Pachon D.M."/>
            <person name="Riekhof W."/>
            <person name="Rymarquis L."/>
            <person name="Schroda M."/>
            <person name="Stern D."/>
            <person name="Umen J."/>
            <person name="Willows R."/>
            <person name="Wilson N."/>
            <person name="Zimmer S.L."/>
            <person name="Allmer J."/>
            <person name="Balk J."/>
            <person name="Bisova K."/>
            <person name="Chen C.J."/>
            <person name="Elias M."/>
            <person name="Gendler K."/>
            <person name="Hauser C."/>
            <person name="Lamb M.R."/>
            <person name="Ledford H."/>
            <person name="Long J.C."/>
            <person name="Minagawa J."/>
            <person name="Page M.D."/>
            <person name="Pan J."/>
            <person name="Pootakham W."/>
            <person name="Roje S."/>
            <person name="Rose A."/>
            <person name="Stahlberg E."/>
            <person name="Terauchi A.M."/>
            <person name="Yang P."/>
            <person name="Ball S."/>
            <person name="Bowler C."/>
            <person name="Dieckmann C.L."/>
            <person name="Gladyshev V.N."/>
            <person name="Green P."/>
            <person name="Jorgensen R."/>
            <person name="Mayfield S."/>
            <person name="Mueller-Roeber B."/>
            <person name="Rajamani S."/>
            <person name="Sayre R.T."/>
            <person name="Brokstein P."/>
            <person name="Dubchak I."/>
            <person name="Goodstein D."/>
            <person name="Hornick L."/>
            <person name="Huang Y.W."/>
            <person name="Jhaveri J."/>
            <person name="Luo Y."/>
            <person name="Martinez D."/>
            <person name="Ngau W.C."/>
            <person name="Otillar B."/>
            <person name="Poliakov A."/>
            <person name="Porter A."/>
            <person name="Szajkowski L."/>
            <person name="Werner G."/>
            <person name="Zhou K."/>
            <person name="Grigoriev I.V."/>
            <person name="Rokhsar D.S."/>
            <person name="Grossman A.R."/>
        </authorList>
    </citation>
    <scope>NUCLEOTIDE SEQUENCE [LARGE SCALE GENOMIC DNA]</scope>
    <source>
        <strain evidence="17">CC-503</strain>
    </source>
</reference>
<evidence type="ECO:0000313" key="17">
    <source>
        <dbReference type="Proteomes" id="UP000006906"/>
    </source>
</evidence>
<evidence type="ECO:0000256" key="2">
    <source>
        <dbReference type="ARBA" id="ARBA00022448"/>
    </source>
</evidence>
<feature type="region of interest" description="Disordered" evidence="12">
    <location>
        <begin position="520"/>
        <end position="701"/>
    </location>
</feature>
<dbReference type="OMA" id="WDDSEYL"/>
<evidence type="ECO:0000313" key="16">
    <source>
        <dbReference type="EMBL" id="PNW72022.1"/>
    </source>
</evidence>
<organism evidence="16 17">
    <name type="scientific">Chlamydomonas reinhardtii</name>
    <name type="common">Chlamydomonas smithii</name>
    <dbReference type="NCBI Taxonomy" id="3055"/>
    <lineage>
        <taxon>Eukaryota</taxon>
        <taxon>Viridiplantae</taxon>
        <taxon>Chlorophyta</taxon>
        <taxon>core chlorophytes</taxon>
        <taxon>Chlorophyceae</taxon>
        <taxon>CS clade</taxon>
        <taxon>Chlamydomonadales</taxon>
        <taxon>Chlamydomonadaceae</taxon>
        <taxon>Chlamydomonas</taxon>
    </lineage>
</organism>
<dbReference type="InterPro" id="IPR018313">
    <property type="entry name" value="SBP_3_CS"/>
</dbReference>
<keyword evidence="6" id="KW-0406">Ion transport</keyword>
<comment type="subcellular location">
    <subcellularLocation>
        <location evidence="1">Membrane</location>
        <topology evidence="1">Multi-pass membrane protein</topology>
    </subcellularLocation>
</comment>
<evidence type="ECO:0000256" key="14">
    <source>
        <dbReference type="SAM" id="SignalP"/>
    </source>
</evidence>
<keyword evidence="9" id="KW-0325">Glycoprotein</keyword>
<evidence type="ECO:0000256" key="7">
    <source>
        <dbReference type="ARBA" id="ARBA00023136"/>
    </source>
</evidence>
<feature type="region of interest" description="Disordered" evidence="12">
    <location>
        <begin position="491"/>
        <end position="510"/>
    </location>
</feature>
<evidence type="ECO:0000256" key="4">
    <source>
        <dbReference type="ARBA" id="ARBA00022729"/>
    </source>
</evidence>
<dbReference type="AlphaFoldDB" id="A0A2K3CUR4"/>
<dbReference type="EMBL" id="CM008977">
    <property type="protein sequence ID" value="PNW72022.1"/>
    <property type="molecule type" value="Genomic_DNA"/>
</dbReference>
<feature type="compositionally biased region" description="Low complexity" evidence="12">
    <location>
        <begin position="577"/>
        <end position="593"/>
    </location>
</feature>
<keyword evidence="17" id="KW-1185">Reference proteome</keyword>
<dbReference type="PaxDb" id="3055-EDP04427"/>
<keyword evidence="8" id="KW-0675">Receptor</keyword>
<dbReference type="KEGG" id="cre:CHLRE_16g685650v5"/>
<evidence type="ECO:0000256" key="12">
    <source>
        <dbReference type="SAM" id="MobiDB-lite"/>
    </source>
</evidence>
<evidence type="ECO:0000256" key="13">
    <source>
        <dbReference type="SAM" id="Phobius"/>
    </source>
</evidence>
<keyword evidence="10" id="KW-1071">Ligand-gated ion channel</keyword>
<dbReference type="Gene3D" id="3.40.190.10">
    <property type="entry name" value="Periplasmic binding protein-like II"/>
    <property type="match status" value="1"/>
</dbReference>
<dbReference type="Proteomes" id="UP000006906">
    <property type="component" value="Chromosome 16"/>
</dbReference>
<dbReference type="Pfam" id="PF00060">
    <property type="entry name" value="Lig_chan"/>
    <property type="match status" value="1"/>
</dbReference>
<dbReference type="InterPro" id="IPR001320">
    <property type="entry name" value="Iontro_rcpt_C"/>
</dbReference>
<dbReference type="ExpressionAtlas" id="A0A2K3CUR4">
    <property type="expression patterns" value="baseline"/>
</dbReference>
<dbReference type="GeneID" id="5717639"/>
<accession>A0A2K3CUR4</accession>
<dbReference type="STRING" id="3055.A0A2K3CUR4"/>
<keyword evidence="11" id="KW-0407">Ion channel</keyword>
<protein>
    <recommendedName>
        <fullName evidence="15">Ionotropic glutamate receptor C-terminal domain-containing protein</fullName>
    </recommendedName>
</protein>
<feature type="compositionally biased region" description="Low complexity" evidence="12">
    <location>
        <begin position="451"/>
        <end position="464"/>
    </location>
</feature>
<evidence type="ECO:0000256" key="10">
    <source>
        <dbReference type="ARBA" id="ARBA00023286"/>
    </source>
</evidence>
<dbReference type="InParanoid" id="A0A2K3CUR4"/>
<keyword evidence="3 13" id="KW-0812">Transmembrane</keyword>
<feature type="region of interest" description="Disordered" evidence="12">
    <location>
        <begin position="450"/>
        <end position="486"/>
    </location>
</feature>
<feature type="transmembrane region" description="Helical" evidence="13">
    <location>
        <begin position="149"/>
        <end position="169"/>
    </location>
</feature>
<proteinExistence type="predicted"/>
<keyword evidence="4 14" id="KW-0732">Signal</keyword>
<dbReference type="GO" id="GO:0015276">
    <property type="term" value="F:ligand-gated monoatomic ion channel activity"/>
    <property type="evidence" value="ECO:0000318"/>
    <property type="project" value="GO_Central"/>
</dbReference>
<dbReference type="RefSeq" id="XP_042915937.1">
    <property type="nucleotide sequence ID" value="XM_043071546.1"/>
</dbReference>
<dbReference type="GO" id="GO:0005886">
    <property type="term" value="C:plasma membrane"/>
    <property type="evidence" value="ECO:0000318"/>
    <property type="project" value="GO_Central"/>
</dbReference>
<dbReference type="SUPFAM" id="SSF53850">
    <property type="entry name" value="Periplasmic binding protein-like II"/>
    <property type="match status" value="1"/>
</dbReference>
<evidence type="ECO:0000256" key="5">
    <source>
        <dbReference type="ARBA" id="ARBA00022989"/>
    </source>
</evidence>
<evidence type="ECO:0000256" key="8">
    <source>
        <dbReference type="ARBA" id="ARBA00023170"/>
    </source>
</evidence>
<keyword evidence="5 13" id="KW-1133">Transmembrane helix</keyword>